<sequence length="202" mass="23022">MFRLNGKGSSGEDHFEPDALLDDKRRSLTSEELKEWASKDIIKMSIPAVNKIANSVANLPLRFGRAFLEDRGMKSLANLPLRFGRALEERISKSVPNLPQRFGRSLFAKHSMQPLANLPQRFGRSPLNGQFVQPLAYLPQRFGRSVPLHKSSYFMNIQPPEMQETKQSNIRTLDLNNDADGKDKDMTANENTWNQYSAQRTM</sequence>
<evidence type="ECO:0000256" key="2">
    <source>
        <dbReference type="ARBA" id="ARBA00006356"/>
    </source>
</evidence>
<protein>
    <submittedName>
        <fullName evidence="8">Pro-FMRFamide-related neuropeptide VF</fullName>
    </submittedName>
</protein>
<dbReference type="GeneID" id="117355708"/>
<name>A0A6P8Q5M1_GEOSA</name>
<organism evidence="7 8">
    <name type="scientific">Geotrypetes seraphini</name>
    <name type="common">Gaboon caecilian</name>
    <name type="synonym">Caecilia seraphini</name>
    <dbReference type="NCBI Taxonomy" id="260995"/>
    <lineage>
        <taxon>Eukaryota</taxon>
        <taxon>Metazoa</taxon>
        <taxon>Chordata</taxon>
        <taxon>Craniata</taxon>
        <taxon>Vertebrata</taxon>
        <taxon>Euteleostomi</taxon>
        <taxon>Amphibia</taxon>
        <taxon>Gymnophiona</taxon>
        <taxon>Geotrypetes</taxon>
    </lineage>
</organism>
<evidence type="ECO:0000256" key="4">
    <source>
        <dbReference type="ARBA" id="ARBA00022729"/>
    </source>
</evidence>
<evidence type="ECO:0000313" key="7">
    <source>
        <dbReference type="Proteomes" id="UP000515159"/>
    </source>
</evidence>
<dbReference type="RefSeq" id="XP_033790545.1">
    <property type="nucleotide sequence ID" value="XM_033934654.1"/>
</dbReference>
<keyword evidence="5" id="KW-0027">Amidation</keyword>
<dbReference type="OrthoDB" id="8834619at2759"/>
<proteinExistence type="inferred from homology"/>
<keyword evidence="6 8" id="KW-0527">Neuropeptide</keyword>
<keyword evidence="4" id="KW-0732">Signal</keyword>
<dbReference type="KEGG" id="gsh:117355708"/>
<dbReference type="GO" id="GO:0005102">
    <property type="term" value="F:signaling receptor binding"/>
    <property type="evidence" value="ECO:0007669"/>
    <property type="project" value="TreeGrafter"/>
</dbReference>
<accession>A0A6P8Q5M1</accession>
<dbReference type="GO" id="GO:0007218">
    <property type="term" value="P:neuropeptide signaling pathway"/>
    <property type="evidence" value="ECO:0007669"/>
    <property type="project" value="UniProtKB-KW"/>
</dbReference>
<dbReference type="AlphaFoldDB" id="A0A6P8Q5M1"/>
<dbReference type="GO" id="GO:0032277">
    <property type="term" value="P:negative regulation of gonadotropin secretion"/>
    <property type="evidence" value="ECO:0007669"/>
    <property type="project" value="TreeGrafter"/>
</dbReference>
<evidence type="ECO:0000256" key="5">
    <source>
        <dbReference type="ARBA" id="ARBA00022815"/>
    </source>
</evidence>
<dbReference type="Proteomes" id="UP000515159">
    <property type="component" value="Chromosome 2"/>
</dbReference>
<gene>
    <name evidence="8" type="primary">NPVF</name>
</gene>
<evidence type="ECO:0000256" key="6">
    <source>
        <dbReference type="ARBA" id="ARBA00023320"/>
    </source>
</evidence>
<keyword evidence="3" id="KW-0964">Secreted</keyword>
<evidence type="ECO:0000313" key="8">
    <source>
        <dbReference type="RefSeq" id="XP_033790545.1"/>
    </source>
</evidence>
<dbReference type="InParanoid" id="A0A6P8Q5M1"/>
<reference evidence="8" key="1">
    <citation type="submission" date="2025-08" db="UniProtKB">
        <authorList>
            <consortium name="RefSeq"/>
        </authorList>
    </citation>
    <scope>IDENTIFICATION</scope>
</reference>
<keyword evidence="7" id="KW-1185">Reference proteome</keyword>
<dbReference type="PANTHER" id="PTHR14403">
    <property type="entry name" value="RFAMIDE PEPTIDE GONADOTROPIN INHIBITORY HORMONE"/>
    <property type="match status" value="1"/>
</dbReference>
<comment type="subcellular location">
    <subcellularLocation>
        <location evidence="1">Secreted</location>
    </subcellularLocation>
</comment>
<dbReference type="InterPro" id="IPR026297">
    <property type="entry name" value="FMRFamide-related/fGRP"/>
</dbReference>
<evidence type="ECO:0000256" key="3">
    <source>
        <dbReference type="ARBA" id="ARBA00022525"/>
    </source>
</evidence>
<comment type="similarity">
    <text evidence="2">Belongs to the FARP (FMRFamide related peptide) family.</text>
</comment>
<dbReference type="PANTHER" id="PTHR14403:SF6">
    <property type="entry name" value="PRO-FMRFAMIDE-RELATED NEUROPEPTIDE VF"/>
    <property type="match status" value="1"/>
</dbReference>
<evidence type="ECO:0000256" key="1">
    <source>
        <dbReference type="ARBA" id="ARBA00004613"/>
    </source>
</evidence>
<dbReference type="CTD" id="64111"/>
<dbReference type="GO" id="GO:0005576">
    <property type="term" value="C:extracellular region"/>
    <property type="evidence" value="ECO:0007669"/>
    <property type="project" value="UniProtKB-SubCell"/>
</dbReference>